<dbReference type="EMBL" id="CAJVPW010013270">
    <property type="protein sequence ID" value="CAG8643366.1"/>
    <property type="molecule type" value="Genomic_DNA"/>
</dbReference>
<evidence type="ECO:0000313" key="2">
    <source>
        <dbReference type="Proteomes" id="UP000789366"/>
    </source>
</evidence>
<evidence type="ECO:0000313" key="1">
    <source>
        <dbReference type="EMBL" id="CAG8643366.1"/>
    </source>
</evidence>
<comment type="caution">
    <text evidence="1">The sequence shown here is derived from an EMBL/GenBank/DDBJ whole genome shotgun (WGS) entry which is preliminary data.</text>
</comment>
<accession>A0ACA9NCM5</accession>
<organism evidence="1 2">
    <name type="scientific">Cetraspora pellucida</name>
    <dbReference type="NCBI Taxonomy" id="1433469"/>
    <lineage>
        <taxon>Eukaryota</taxon>
        <taxon>Fungi</taxon>
        <taxon>Fungi incertae sedis</taxon>
        <taxon>Mucoromycota</taxon>
        <taxon>Glomeromycotina</taxon>
        <taxon>Glomeromycetes</taxon>
        <taxon>Diversisporales</taxon>
        <taxon>Gigasporaceae</taxon>
        <taxon>Cetraspora</taxon>
    </lineage>
</organism>
<sequence>QTKIAEMIKVDHHHAQFVGCTQMQQTSIPHSITIDELHQKLATLKKATYITVYAILAIISGILLLVIAVLLLDQKETLVNVIKENNLVVKHLNHVRAKLVGLYFDGALHDRNC</sequence>
<protein>
    <submittedName>
        <fullName evidence="1">2633_t:CDS:1</fullName>
    </submittedName>
</protein>
<proteinExistence type="predicted"/>
<reference evidence="1" key="1">
    <citation type="submission" date="2021-06" db="EMBL/GenBank/DDBJ databases">
        <authorList>
            <person name="Kallberg Y."/>
            <person name="Tangrot J."/>
            <person name="Rosling A."/>
        </authorList>
    </citation>
    <scope>NUCLEOTIDE SEQUENCE</scope>
    <source>
        <strain evidence="1">28 12/20/2015</strain>
    </source>
</reference>
<name>A0ACA9NCM5_9GLOM</name>
<keyword evidence="2" id="KW-1185">Reference proteome</keyword>
<gene>
    <name evidence="1" type="ORF">SPELUC_LOCUS8651</name>
</gene>
<feature type="non-terminal residue" evidence="1">
    <location>
        <position position="1"/>
    </location>
</feature>
<dbReference type="Proteomes" id="UP000789366">
    <property type="component" value="Unassembled WGS sequence"/>
</dbReference>